<dbReference type="GO" id="GO:1990837">
    <property type="term" value="F:sequence-specific double-stranded DNA binding"/>
    <property type="evidence" value="ECO:0007669"/>
    <property type="project" value="TreeGrafter"/>
</dbReference>
<comment type="function">
    <text evidence="9">Acts both as a transcriptional activator and a repressor. Binds to the DNA sequence 5'-ACAAT-3' and shows a preference for guanine residues surrounding this core motif. Binds to its own promoter and activates its own transcription. Required to activate the expression of postmeiotic genes involved in spermiogenesis. Binds to the promoter region of CTNNB1 and represses its transcription which leads to inhibition of Wnt signaling. Also inhibits Wnt signaling by binding to the CTNNB1 protein, preventing interaction of CTNNB1 with TCF7L2/TCF4.</text>
</comment>
<dbReference type="EMBL" id="VWZE01010069">
    <property type="protein sequence ID" value="NXF90012.1"/>
    <property type="molecule type" value="Genomic_DNA"/>
</dbReference>
<dbReference type="AlphaFoldDB" id="A0A7K8XFZ1"/>
<keyword evidence="8 12" id="KW-0539">Nucleus</keyword>
<evidence type="ECO:0000259" key="13">
    <source>
        <dbReference type="PROSITE" id="PS50118"/>
    </source>
</evidence>
<keyword evidence="5 12" id="KW-0238">DNA-binding</keyword>
<keyword evidence="3" id="KW-0678">Repressor</keyword>
<dbReference type="GO" id="GO:0005737">
    <property type="term" value="C:cytoplasm"/>
    <property type="evidence" value="ECO:0007669"/>
    <property type="project" value="UniProtKB-SubCell"/>
</dbReference>
<evidence type="ECO:0000256" key="1">
    <source>
        <dbReference type="ARBA" id="ARBA00004496"/>
    </source>
</evidence>
<feature type="non-terminal residue" evidence="14">
    <location>
        <position position="1"/>
    </location>
</feature>
<evidence type="ECO:0000256" key="10">
    <source>
        <dbReference type="ARBA" id="ARBA00063959"/>
    </source>
</evidence>
<evidence type="ECO:0000256" key="11">
    <source>
        <dbReference type="ARBA" id="ARBA00070331"/>
    </source>
</evidence>
<evidence type="ECO:0000256" key="7">
    <source>
        <dbReference type="ARBA" id="ARBA00023163"/>
    </source>
</evidence>
<dbReference type="CDD" id="cd22033">
    <property type="entry name" value="HMG-box_SoxH_SOX30"/>
    <property type="match status" value="1"/>
</dbReference>
<proteinExistence type="predicted"/>
<dbReference type="SUPFAM" id="SSF47095">
    <property type="entry name" value="HMG-box"/>
    <property type="match status" value="1"/>
</dbReference>
<dbReference type="FunFam" id="1.10.30.10:FF:000027">
    <property type="entry name" value="Transcription factor SOX-30"/>
    <property type="match status" value="1"/>
</dbReference>
<dbReference type="GO" id="GO:0001228">
    <property type="term" value="F:DNA-binding transcription activator activity, RNA polymerase II-specific"/>
    <property type="evidence" value="ECO:0007669"/>
    <property type="project" value="UniProtKB-ARBA"/>
</dbReference>
<organism evidence="14 15">
    <name type="scientific">Eubucco bourcierii</name>
    <name type="common">red-headed barbet</name>
    <dbReference type="NCBI Taxonomy" id="91767"/>
    <lineage>
        <taxon>Eukaryota</taxon>
        <taxon>Metazoa</taxon>
        <taxon>Chordata</taxon>
        <taxon>Craniata</taxon>
        <taxon>Vertebrata</taxon>
        <taxon>Euteleostomi</taxon>
        <taxon>Archelosauria</taxon>
        <taxon>Archosauria</taxon>
        <taxon>Dinosauria</taxon>
        <taxon>Saurischia</taxon>
        <taxon>Theropoda</taxon>
        <taxon>Coelurosauria</taxon>
        <taxon>Aves</taxon>
        <taxon>Neognathae</taxon>
        <taxon>Neoaves</taxon>
        <taxon>Telluraves</taxon>
        <taxon>Coraciimorphae</taxon>
        <taxon>Piciformes</taxon>
        <taxon>Ramphastidae</taxon>
        <taxon>Eubucco</taxon>
    </lineage>
</organism>
<dbReference type="Proteomes" id="UP000583613">
    <property type="component" value="Unassembled WGS sequence"/>
</dbReference>
<dbReference type="PANTHER" id="PTHR47279">
    <property type="entry name" value="TRANSCRIPTION FACTOR SOX-30"/>
    <property type="match status" value="1"/>
</dbReference>
<feature type="non-terminal residue" evidence="14">
    <location>
        <position position="504"/>
    </location>
</feature>
<evidence type="ECO:0000256" key="9">
    <source>
        <dbReference type="ARBA" id="ARBA00054217"/>
    </source>
</evidence>
<name>A0A7K8XFZ1_9PICI</name>
<evidence type="ECO:0000256" key="3">
    <source>
        <dbReference type="ARBA" id="ARBA00022491"/>
    </source>
</evidence>
<evidence type="ECO:0000256" key="12">
    <source>
        <dbReference type="PROSITE-ProRule" id="PRU00267"/>
    </source>
</evidence>
<keyword evidence="15" id="KW-1185">Reference proteome</keyword>
<evidence type="ECO:0000256" key="4">
    <source>
        <dbReference type="ARBA" id="ARBA00023015"/>
    </source>
</evidence>
<evidence type="ECO:0000313" key="15">
    <source>
        <dbReference type="Proteomes" id="UP000583613"/>
    </source>
</evidence>
<evidence type="ECO:0000256" key="8">
    <source>
        <dbReference type="ARBA" id="ARBA00023242"/>
    </source>
</evidence>
<comment type="subunit">
    <text evidence="10">Interacts with CTNNB1, competitively inhibiting CTNNB1-TCF7L2/TCF4 interaction.</text>
</comment>
<comment type="subcellular location">
    <subcellularLocation>
        <location evidence="1">Cytoplasm</location>
    </subcellularLocation>
</comment>
<evidence type="ECO:0000256" key="5">
    <source>
        <dbReference type="ARBA" id="ARBA00023125"/>
    </source>
</evidence>
<dbReference type="Pfam" id="PF00505">
    <property type="entry name" value="HMG_box"/>
    <property type="match status" value="1"/>
</dbReference>
<evidence type="ECO:0000313" key="14">
    <source>
        <dbReference type="EMBL" id="NXF90012.1"/>
    </source>
</evidence>
<protein>
    <recommendedName>
        <fullName evidence="11">Transcription factor SOX-30</fullName>
    </recommendedName>
</protein>
<keyword evidence="2" id="KW-0963">Cytoplasm</keyword>
<dbReference type="InterPro" id="IPR052856">
    <property type="entry name" value="SOX30_TF"/>
</dbReference>
<keyword evidence="4" id="KW-0805">Transcription regulation</keyword>
<dbReference type="SMART" id="SM00398">
    <property type="entry name" value="HMG"/>
    <property type="match status" value="1"/>
</dbReference>
<keyword evidence="6" id="KW-0010">Activator</keyword>
<dbReference type="PANTHER" id="PTHR47279:SF1">
    <property type="entry name" value="TRANSCRIPTION FACTOR SOX-30"/>
    <property type="match status" value="1"/>
</dbReference>
<dbReference type="InterPro" id="IPR036910">
    <property type="entry name" value="HMG_box_dom_sf"/>
</dbReference>
<dbReference type="InterPro" id="IPR009071">
    <property type="entry name" value="HMG_box_dom"/>
</dbReference>
<dbReference type="Gene3D" id="1.10.30.10">
    <property type="entry name" value="High mobility group box domain"/>
    <property type="match status" value="1"/>
</dbReference>
<keyword evidence="7" id="KW-0804">Transcription</keyword>
<feature type="domain" description="HMG box" evidence="13">
    <location>
        <begin position="99"/>
        <end position="167"/>
    </location>
</feature>
<dbReference type="GO" id="GO:0005634">
    <property type="term" value="C:nucleus"/>
    <property type="evidence" value="ECO:0007669"/>
    <property type="project" value="UniProtKB-UniRule"/>
</dbReference>
<sequence length="504" mass="55550">GPAHASTDAIIVPQREGFGIFPEDRKMPVVLQPLRPATCIQSRGPVPPELIRVTQVPEKQVPLQIQPVKIEARNVPLTVLPSDSGMPDTPFGKDKSGHIKRPMNAFMVWARIHRPALARANPKANNTEISVQLGLEWSKLTEEQKQPYYDEAHKIKLKHREEFPGWVYQPRQGKRKRFPLPVPAVFSSASQSIITTNPAAICPFQSPACSVVVPSVQNSIGRPVCGAPSAIRLPASSIQHAGPITFFQTTSTSTTSVVVPAPTLPLYPVISPQHVVEPAGREVLNASSRLNYSLRRLTPVFTESFSRSPSGITTTNGRFSAYNIEPPKQYPGLTMFPRAAPLPPATPFLPSHIYESPPIGPQTSLFGVSPQIPFYHPYFVPGPHYLPSSTCPFSRPPFAFGNFSNPVSECPGFYKDRYQRQEMMFSPLGRDYPFSEYPKENIHANLEPLPCDSSCNADQCSSPLPQLDVKVLDEVLSIASSPSSIHLVNVTDSDEEEVKLLQEL</sequence>
<evidence type="ECO:0000256" key="2">
    <source>
        <dbReference type="ARBA" id="ARBA00022490"/>
    </source>
</evidence>
<gene>
    <name evidence="14" type="primary">Sox30</name>
    <name evidence="14" type="ORF">EUBBOU_R00033</name>
</gene>
<accession>A0A7K8XFZ1</accession>
<reference evidence="14 15" key="1">
    <citation type="submission" date="2019-09" db="EMBL/GenBank/DDBJ databases">
        <title>Bird 10,000 Genomes (B10K) Project - Family phase.</title>
        <authorList>
            <person name="Zhang G."/>
        </authorList>
    </citation>
    <scope>NUCLEOTIDE SEQUENCE [LARGE SCALE GENOMIC DNA]</scope>
    <source>
        <strain evidence="14">B10K-DU-001-04</strain>
        <tissue evidence="14">Muscle</tissue>
    </source>
</reference>
<feature type="DNA-binding region" description="HMG box" evidence="12">
    <location>
        <begin position="99"/>
        <end position="167"/>
    </location>
</feature>
<comment type="caution">
    <text evidence="14">The sequence shown here is derived from an EMBL/GenBank/DDBJ whole genome shotgun (WGS) entry which is preliminary data.</text>
</comment>
<evidence type="ECO:0000256" key="6">
    <source>
        <dbReference type="ARBA" id="ARBA00023159"/>
    </source>
</evidence>
<dbReference type="OrthoDB" id="6247875at2759"/>
<dbReference type="PROSITE" id="PS50118">
    <property type="entry name" value="HMG_BOX_2"/>
    <property type="match status" value="1"/>
</dbReference>